<organism evidence="5">
    <name type="scientific">Enterobacter kobei</name>
    <dbReference type="NCBI Taxonomy" id="208224"/>
    <lineage>
        <taxon>Bacteria</taxon>
        <taxon>Pseudomonadati</taxon>
        <taxon>Pseudomonadota</taxon>
        <taxon>Gammaproteobacteria</taxon>
        <taxon>Enterobacterales</taxon>
        <taxon>Enterobacteriaceae</taxon>
        <taxon>Enterobacter</taxon>
        <taxon>Enterobacter cloacae complex</taxon>
    </lineage>
</organism>
<dbReference type="InterPro" id="IPR050093">
    <property type="entry name" value="ABC_SmlMolc_Importer"/>
</dbReference>
<gene>
    <name evidence="5" type="ORF">B9Q37_10410</name>
    <name evidence="6" type="ORF">DP181_21230</name>
    <name evidence="7" type="ORF">M2B19_07975</name>
</gene>
<dbReference type="Proteomes" id="UP000230495">
    <property type="component" value="Unassembled WGS sequence"/>
</dbReference>
<reference evidence="5 8" key="1">
    <citation type="journal article" date="2017" name="J. Antimicrob. Chemother.">
        <title>Characterization of the population structure, drug resistance mechanisms and plasmids of the community-associated Enterobacter cloacae complex in China.</title>
        <authorList>
            <person name="Zhou K."/>
            <person name="Yu W."/>
            <person name="Cao X."/>
            <person name="Shen P."/>
            <person name="Lu H."/>
            <person name="Luo Q."/>
            <person name="Rossen J.W.A."/>
            <person name="Xiao Y."/>
        </authorList>
    </citation>
    <scope>NUCLEOTIDE SEQUENCE [LARGE SCALE GENOMIC DNA]</scope>
    <source>
        <strain evidence="5">ECC1097</strain>
    </source>
</reference>
<evidence type="ECO:0000313" key="5">
    <source>
        <dbReference type="EMBL" id="PJD75948.1"/>
    </source>
</evidence>
<evidence type="ECO:0000313" key="9">
    <source>
        <dbReference type="Proteomes" id="UP000250603"/>
    </source>
</evidence>
<evidence type="ECO:0000259" key="4">
    <source>
        <dbReference type="PROSITE" id="PS50893"/>
    </source>
</evidence>
<dbReference type="Pfam" id="PF00005">
    <property type="entry name" value="ABC_tran"/>
    <property type="match status" value="1"/>
</dbReference>
<dbReference type="SUPFAM" id="SSF52540">
    <property type="entry name" value="P-loop containing nucleoside triphosphate hydrolases"/>
    <property type="match status" value="1"/>
</dbReference>
<dbReference type="PROSITE" id="PS50893">
    <property type="entry name" value="ABC_TRANSPORTER_2"/>
    <property type="match status" value="1"/>
</dbReference>
<dbReference type="Gene3D" id="3.40.50.300">
    <property type="entry name" value="P-loop containing nucleotide triphosphate hydrolases"/>
    <property type="match status" value="1"/>
</dbReference>
<dbReference type="InterPro" id="IPR027417">
    <property type="entry name" value="P-loop_NTPase"/>
</dbReference>
<dbReference type="Proteomes" id="UP000250603">
    <property type="component" value="Unassembled WGS sequence"/>
</dbReference>
<evidence type="ECO:0000256" key="1">
    <source>
        <dbReference type="ARBA" id="ARBA00022448"/>
    </source>
</evidence>
<evidence type="ECO:0000313" key="7">
    <source>
        <dbReference type="EMBL" id="WMT67496.1"/>
    </source>
</evidence>
<feature type="domain" description="ABC transporter" evidence="4">
    <location>
        <begin position="2"/>
        <end position="202"/>
    </location>
</feature>
<dbReference type="EMBL" id="QMCK01000074">
    <property type="protein sequence ID" value="RAY21174.1"/>
    <property type="molecule type" value="Genomic_DNA"/>
</dbReference>
<reference evidence="6 9" key="2">
    <citation type="submission" date="2018-06" db="EMBL/GenBank/DDBJ databases">
        <title>ACT-28, a chromosomally-encoded AmpC with carbapenemase activity from Enterobacter kobei.</title>
        <authorList>
            <person name="Jousset A.B."/>
            <person name="Oueslati S."/>
            <person name="Bernabeu S."/>
            <person name="Takissian J."/>
            <person name="Creton E."/>
            <person name="Vogel A."/>
            <person name="Cotellon G."/>
            <person name="Bonnin R.A."/>
            <person name="Dortet L."/>
            <person name="Naas T."/>
        </authorList>
    </citation>
    <scope>NUCLEOTIDE SEQUENCE [LARGE SCALE GENOMIC DNA]</scope>
    <source>
        <strain evidence="6 9">149H6</strain>
    </source>
</reference>
<dbReference type="SMART" id="SM00382">
    <property type="entry name" value="AAA"/>
    <property type="match status" value="1"/>
</dbReference>
<dbReference type="AlphaFoldDB" id="A0A0P8IZL7"/>
<dbReference type="InterPro" id="IPR003439">
    <property type="entry name" value="ABC_transporter-like_ATP-bd"/>
</dbReference>
<dbReference type="GO" id="GO:0016887">
    <property type="term" value="F:ATP hydrolysis activity"/>
    <property type="evidence" value="ECO:0007669"/>
    <property type="project" value="InterPro"/>
</dbReference>
<keyword evidence="2" id="KW-0547">Nucleotide-binding</keyword>
<dbReference type="EMBL" id="CP096849">
    <property type="protein sequence ID" value="WMT67496.1"/>
    <property type="molecule type" value="Genomic_DNA"/>
</dbReference>
<dbReference type="InterPro" id="IPR003593">
    <property type="entry name" value="AAA+_ATPase"/>
</dbReference>
<accession>A0A181CZM4</accession>
<dbReference type="GO" id="GO:0005524">
    <property type="term" value="F:ATP binding"/>
    <property type="evidence" value="ECO:0007669"/>
    <property type="project" value="UniProtKB-KW"/>
</dbReference>
<dbReference type="OrthoDB" id="9802264at2"/>
<dbReference type="PANTHER" id="PTHR42781">
    <property type="entry name" value="SPERMIDINE/PUTRESCINE IMPORT ATP-BINDING PROTEIN POTA"/>
    <property type="match status" value="1"/>
</dbReference>
<dbReference type="PANTHER" id="PTHR42781:SF4">
    <property type="entry name" value="SPERMIDINE_PUTRESCINE IMPORT ATP-BINDING PROTEIN POTA"/>
    <property type="match status" value="1"/>
</dbReference>
<name>A0A0P8IZL7_9ENTR</name>
<keyword evidence="9" id="KW-1185">Reference proteome</keyword>
<accession>A0A0P8IZL7</accession>
<dbReference type="RefSeq" id="WP_023332753.1">
    <property type="nucleotide sequence ID" value="NZ_AP022446.1"/>
</dbReference>
<proteinExistence type="predicted"/>
<evidence type="ECO:0000256" key="2">
    <source>
        <dbReference type="ARBA" id="ARBA00022741"/>
    </source>
</evidence>
<keyword evidence="1" id="KW-0813">Transport</keyword>
<dbReference type="PROSITE" id="PS00211">
    <property type="entry name" value="ABC_TRANSPORTER_1"/>
    <property type="match status" value="1"/>
</dbReference>
<evidence type="ECO:0000313" key="8">
    <source>
        <dbReference type="Proteomes" id="UP000230495"/>
    </source>
</evidence>
<reference evidence="7" key="3">
    <citation type="submission" date="2022-04" db="EMBL/GenBank/DDBJ databases">
        <title>Co-occurrence of mcr-9 and blaNDM-1 in multidrug-resistant Enterobacter kobei strain isolated from an infant with urinary infection.</title>
        <authorList>
            <person name="Zeng H."/>
        </authorList>
    </citation>
    <scope>NUCLEOTIDE SEQUENCE</scope>
    <source>
        <strain evidence="7">EC1382</strain>
    </source>
</reference>
<keyword evidence="3 5" id="KW-0067">ATP-binding</keyword>
<dbReference type="EMBL" id="NEEU01000003">
    <property type="protein sequence ID" value="PJD75948.1"/>
    <property type="molecule type" value="Genomic_DNA"/>
</dbReference>
<dbReference type="InterPro" id="IPR017871">
    <property type="entry name" value="ABC_transporter-like_CS"/>
</dbReference>
<dbReference type="Proteomes" id="UP001228563">
    <property type="component" value="Chromosome"/>
</dbReference>
<evidence type="ECO:0000313" key="6">
    <source>
        <dbReference type="EMBL" id="RAY21174.1"/>
    </source>
</evidence>
<sequence>MLKVKDLTIEPLFREVNFCVPRGEIVTLMGPSGSGKSTLFSWMVGALSDDFQARGELWLDERRCDGLPVESRGLGILFQDALLFDAFSVGQNLLLALPERIAGRARREAVELALNSAGLGDRYASDPATLSGGERARVSLLRALLAEPQALLLDEPFSRLDKALRTTFRAWVFDTVRARNIPVVLVTHDEDDIPPAGEVIEISRWQ</sequence>
<protein>
    <submittedName>
        <fullName evidence="6">ATP-binding cassette domain-containing protein</fullName>
    </submittedName>
    <submittedName>
        <fullName evidence="5">Sulfate ABC transporter ATP-binding protein</fullName>
    </submittedName>
</protein>
<dbReference type="KEGG" id="ekb:BFV64_09080"/>
<evidence type="ECO:0000256" key="3">
    <source>
        <dbReference type="ARBA" id="ARBA00022840"/>
    </source>
</evidence>